<dbReference type="AlphaFoldDB" id="A0A165GG05"/>
<dbReference type="Proteomes" id="UP000077266">
    <property type="component" value="Unassembled WGS sequence"/>
</dbReference>
<accession>A0A165GG05</accession>
<dbReference type="PANTHER" id="PTHR40465">
    <property type="entry name" value="CHROMOSOME 1, WHOLE GENOME SHOTGUN SEQUENCE"/>
    <property type="match status" value="1"/>
</dbReference>
<dbReference type="EMBL" id="KV426048">
    <property type="protein sequence ID" value="KZV90463.1"/>
    <property type="molecule type" value="Genomic_DNA"/>
</dbReference>
<gene>
    <name evidence="4" type="ORF">EXIGLDRAFT_837791</name>
</gene>
<protein>
    <recommendedName>
        <fullName evidence="3">DUF6534 domain-containing protein</fullName>
    </recommendedName>
</protein>
<dbReference type="STRING" id="1314781.A0A165GG05"/>
<feature type="transmembrane region" description="Helical" evidence="2">
    <location>
        <begin position="195"/>
        <end position="221"/>
    </location>
</feature>
<keyword evidence="2" id="KW-0472">Membrane</keyword>
<evidence type="ECO:0000313" key="4">
    <source>
        <dbReference type="EMBL" id="KZV90463.1"/>
    </source>
</evidence>
<dbReference type="InterPro" id="IPR045339">
    <property type="entry name" value="DUF6534"/>
</dbReference>
<feature type="transmembrane region" description="Helical" evidence="2">
    <location>
        <begin position="156"/>
        <end position="183"/>
    </location>
</feature>
<evidence type="ECO:0000256" key="2">
    <source>
        <dbReference type="SAM" id="Phobius"/>
    </source>
</evidence>
<dbReference type="OrthoDB" id="3190888at2759"/>
<organism evidence="4 5">
    <name type="scientific">Exidia glandulosa HHB12029</name>
    <dbReference type="NCBI Taxonomy" id="1314781"/>
    <lineage>
        <taxon>Eukaryota</taxon>
        <taxon>Fungi</taxon>
        <taxon>Dikarya</taxon>
        <taxon>Basidiomycota</taxon>
        <taxon>Agaricomycotina</taxon>
        <taxon>Agaricomycetes</taxon>
        <taxon>Auriculariales</taxon>
        <taxon>Exidiaceae</taxon>
        <taxon>Exidia</taxon>
    </lineage>
</organism>
<feature type="transmembrane region" description="Helical" evidence="2">
    <location>
        <begin position="48"/>
        <end position="69"/>
    </location>
</feature>
<feature type="transmembrane region" description="Helical" evidence="2">
    <location>
        <begin position="89"/>
        <end position="107"/>
    </location>
</feature>
<feature type="transmembrane region" description="Helical" evidence="2">
    <location>
        <begin position="12"/>
        <end position="36"/>
    </location>
</feature>
<keyword evidence="5" id="KW-1185">Reference proteome</keyword>
<evidence type="ECO:0000259" key="3">
    <source>
        <dbReference type="Pfam" id="PF20152"/>
    </source>
</evidence>
<feature type="region of interest" description="Disordered" evidence="1">
    <location>
        <begin position="292"/>
        <end position="312"/>
    </location>
</feature>
<keyword evidence="2" id="KW-1133">Transmembrane helix</keyword>
<feature type="transmembrane region" description="Helical" evidence="2">
    <location>
        <begin position="227"/>
        <end position="248"/>
    </location>
</feature>
<name>A0A165GG05_EXIGL</name>
<evidence type="ECO:0000313" key="5">
    <source>
        <dbReference type="Proteomes" id="UP000077266"/>
    </source>
</evidence>
<reference evidence="4 5" key="1">
    <citation type="journal article" date="2016" name="Mol. Biol. Evol.">
        <title>Comparative Genomics of Early-Diverging Mushroom-Forming Fungi Provides Insights into the Origins of Lignocellulose Decay Capabilities.</title>
        <authorList>
            <person name="Nagy L.G."/>
            <person name="Riley R."/>
            <person name="Tritt A."/>
            <person name="Adam C."/>
            <person name="Daum C."/>
            <person name="Floudas D."/>
            <person name="Sun H."/>
            <person name="Yadav J.S."/>
            <person name="Pangilinan J."/>
            <person name="Larsson K.H."/>
            <person name="Matsuura K."/>
            <person name="Barry K."/>
            <person name="Labutti K."/>
            <person name="Kuo R."/>
            <person name="Ohm R.A."/>
            <person name="Bhattacharya S.S."/>
            <person name="Shirouzu T."/>
            <person name="Yoshinaga Y."/>
            <person name="Martin F.M."/>
            <person name="Grigoriev I.V."/>
            <person name="Hibbett D.S."/>
        </authorList>
    </citation>
    <scope>NUCLEOTIDE SEQUENCE [LARGE SCALE GENOMIC DNA]</scope>
    <source>
        <strain evidence="4 5">HHB12029</strain>
    </source>
</reference>
<dbReference type="InParanoid" id="A0A165GG05"/>
<evidence type="ECO:0000256" key="1">
    <source>
        <dbReference type="SAM" id="MobiDB-lite"/>
    </source>
</evidence>
<proteinExistence type="predicted"/>
<keyword evidence="2" id="KW-0812">Transmembrane</keyword>
<dbReference type="PANTHER" id="PTHR40465:SF1">
    <property type="entry name" value="DUF6534 DOMAIN-CONTAINING PROTEIN"/>
    <property type="match status" value="1"/>
</dbReference>
<feature type="domain" description="DUF6534" evidence="3">
    <location>
        <begin position="168"/>
        <end position="252"/>
    </location>
</feature>
<sequence>MDHRPDLGLTFGAIEVGMVLAVFLTGISTLQVWNYYRDYPDDSTTLKSLVGVVYTADTVHSIMLAHALYHYTIVVFGDYEALEVLAKSSSGGILVAGLIAFAVQTFYALRVQRITKSRLIAGVCWLLALLRLVFCFCISVTVIASGRFEAFVTDSVRWQLVAMQCVGAASDVLIAACICAGILRLRSGLTASDKLVDKLVAFTIGSGLLTSVVAIAEIVTYVTMENFVFITFYSIAAKLFANSLLASLNERNAMRRALPTWNSMQTRGQTNSQHITFHKPKPGINVELTHVPEDAEVPTSKTRDLPRDAVTV</sequence>
<feature type="transmembrane region" description="Helical" evidence="2">
    <location>
        <begin position="119"/>
        <end position="144"/>
    </location>
</feature>
<dbReference type="Pfam" id="PF20152">
    <property type="entry name" value="DUF6534"/>
    <property type="match status" value="1"/>
</dbReference>
<feature type="compositionally biased region" description="Basic and acidic residues" evidence="1">
    <location>
        <begin position="301"/>
        <end position="312"/>
    </location>
</feature>